<dbReference type="AlphaFoldDB" id="A0A166RPS0"/>
<evidence type="ECO:0000313" key="1">
    <source>
        <dbReference type="EMBL" id="KZP28511.1"/>
    </source>
</evidence>
<dbReference type="EMBL" id="KV417503">
    <property type="protein sequence ID" value="KZP28511.1"/>
    <property type="molecule type" value="Genomic_DNA"/>
</dbReference>
<keyword evidence="2" id="KW-1185">Reference proteome</keyword>
<gene>
    <name evidence="1" type="ORF">FIBSPDRAFT_947742</name>
</gene>
<dbReference type="Proteomes" id="UP000076532">
    <property type="component" value="Unassembled WGS sequence"/>
</dbReference>
<evidence type="ECO:0000313" key="2">
    <source>
        <dbReference type="Proteomes" id="UP000076532"/>
    </source>
</evidence>
<organism evidence="1 2">
    <name type="scientific">Athelia psychrophila</name>
    <dbReference type="NCBI Taxonomy" id="1759441"/>
    <lineage>
        <taxon>Eukaryota</taxon>
        <taxon>Fungi</taxon>
        <taxon>Dikarya</taxon>
        <taxon>Basidiomycota</taxon>
        <taxon>Agaricomycotina</taxon>
        <taxon>Agaricomycetes</taxon>
        <taxon>Agaricomycetidae</taxon>
        <taxon>Atheliales</taxon>
        <taxon>Atheliaceae</taxon>
        <taxon>Athelia</taxon>
    </lineage>
</organism>
<protein>
    <submittedName>
        <fullName evidence="1">Glycosyltransferase family 4 protein</fullName>
    </submittedName>
</protein>
<dbReference type="Gene3D" id="3.40.50.2000">
    <property type="entry name" value="Glycogen Phosphorylase B"/>
    <property type="match status" value="1"/>
</dbReference>
<proteinExistence type="predicted"/>
<sequence>MPSRENTKHSFKLVVVCGDGLPVSGLLTTFRNVVDMIKATSGCPQLIDLPIPVDLGYSWRPDKAAFFPRGPKEACYPSWFSVTSATPVHYDGYAEELLRIRNAVAQPERLSPEEREALHQSIEAIAVPYQQHFEEWFEAEDIDWVCAINMTLSDSVSVTLALHRAAEKRWGNGRDGGVLFWDHDLLKSYAVHEDNKRVYPPSPNEFTPVPQDVPWHAWAVVSDLLAPETKLYPTSAQPLVVPNLLPAVSNQSLDLDDQSIIPNCLHRIGILEGVRNGRPVLLCPVRIFPVKGIEISIRLFATIQRACHKRNLHIPYLLVFGDPEEDPKYAAELGALADGLNVAGDIRFMGGVPICSGVYRGVSQLDEKDLLRVAAATHGGVLFTPCTGDVESVGLGPALSSIAGIPCAVTKFNALHQVYGDELHCVHVDVRSQQGFDIAAQDFVDILFTSATGLRAHAGEGKDWLEQARDNKALMSKMFPTGPWKDLLLDLTCRAGINDGVVSEARSALGTLNSA</sequence>
<dbReference type="SUPFAM" id="SSF53756">
    <property type="entry name" value="UDP-Glycosyltransferase/glycogen phosphorylase"/>
    <property type="match status" value="1"/>
</dbReference>
<name>A0A166RPS0_9AGAM</name>
<accession>A0A166RPS0</accession>
<reference evidence="1 2" key="1">
    <citation type="journal article" date="2016" name="Mol. Biol. Evol.">
        <title>Comparative Genomics of Early-Diverging Mushroom-Forming Fungi Provides Insights into the Origins of Lignocellulose Decay Capabilities.</title>
        <authorList>
            <person name="Nagy L.G."/>
            <person name="Riley R."/>
            <person name="Tritt A."/>
            <person name="Adam C."/>
            <person name="Daum C."/>
            <person name="Floudas D."/>
            <person name="Sun H."/>
            <person name="Yadav J.S."/>
            <person name="Pangilinan J."/>
            <person name="Larsson K.H."/>
            <person name="Matsuura K."/>
            <person name="Barry K."/>
            <person name="Labutti K."/>
            <person name="Kuo R."/>
            <person name="Ohm R.A."/>
            <person name="Bhattacharya S.S."/>
            <person name="Shirouzu T."/>
            <person name="Yoshinaga Y."/>
            <person name="Martin F.M."/>
            <person name="Grigoriev I.V."/>
            <person name="Hibbett D.S."/>
        </authorList>
    </citation>
    <scope>NUCLEOTIDE SEQUENCE [LARGE SCALE GENOMIC DNA]</scope>
    <source>
        <strain evidence="1 2">CBS 109695</strain>
    </source>
</reference>
<dbReference type="OrthoDB" id="2853867at2759"/>